<dbReference type="InterPro" id="IPR011990">
    <property type="entry name" value="TPR-like_helical_dom_sf"/>
</dbReference>
<keyword evidence="2 7" id="KW-0808">Transferase</keyword>
<keyword evidence="4" id="KW-0802">TPR repeat</keyword>
<evidence type="ECO:0000313" key="8">
    <source>
        <dbReference type="Proteomes" id="UP000575083"/>
    </source>
</evidence>
<dbReference type="SUPFAM" id="SSF53335">
    <property type="entry name" value="S-adenosyl-L-methionine-dependent methyltransferases"/>
    <property type="match status" value="1"/>
</dbReference>
<organism evidence="7 8">
    <name type="scientific">Acidovorax soli</name>
    <dbReference type="NCBI Taxonomy" id="592050"/>
    <lineage>
        <taxon>Bacteria</taxon>
        <taxon>Pseudomonadati</taxon>
        <taxon>Pseudomonadota</taxon>
        <taxon>Betaproteobacteria</taxon>
        <taxon>Burkholderiales</taxon>
        <taxon>Comamonadaceae</taxon>
        <taxon>Acidovorax</taxon>
    </lineage>
</organism>
<dbReference type="EMBL" id="JACHLK010000011">
    <property type="protein sequence ID" value="MBB6562229.1"/>
    <property type="molecule type" value="Genomic_DNA"/>
</dbReference>
<dbReference type="AlphaFoldDB" id="A0A7X0UBQ7"/>
<dbReference type="GO" id="GO:0032259">
    <property type="term" value="P:methylation"/>
    <property type="evidence" value="ECO:0007669"/>
    <property type="project" value="UniProtKB-KW"/>
</dbReference>
<feature type="compositionally biased region" description="Pro residues" evidence="5">
    <location>
        <begin position="278"/>
        <end position="307"/>
    </location>
</feature>
<proteinExistence type="predicted"/>
<evidence type="ECO:0000256" key="4">
    <source>
        <dbReference type="PROSITE-ProRule" id="PRU00339"/>
    </source>
</evidence>
<dbReference type="Gene3D" id="3.40.50.150">
    <property type="entry name" value="Vaccinia Virus protein VP39"/>
    <property type="match status" value="1"/>
</dbReference>
<dbReference type="PROSITE" id="PS50123">
    <property type="entry name" value="CHER"/>
    <property type="match status" value="1"/>
</dbReference>
<keyword evidence="1 7" id="KW-0489">Methyltransferase</keyword>
<gene>
    <name evidence="7" type="ORF">HNP48_004938</name>
</gene>
<dbReference type="PROSITE" id="PS50005">
    <property type="entry name" value="TPR"/>
    <property type="match status" value="1"/>
</dbReference>
<name>A0A7X0UBQ7_9BURK</name>
<sequence length="417" mass="45126">MIARLEQLLKTLIGLDARTLGQGAIERALRQRLAACALDEEAYWALASASPAEQRALIEAVVVPETWFFRYPESFVLLATQARALQGRRPAGQPLRLLSLPCSTGEEPYSIAMALLDAGFAPHGVHIDALDISQRALDHAARGRYSGNAFRGDALDFRERHFQREADGTHRIHERLRGMVNWQAGNLLDAAVLSARAPYDLVFCRNLLIYFDRPTQLQALAQLERVLLADGLLFVGPAEAGLLTQRGLQALDTAHSFAFRRRAAPQTPAARPSAAPATPRPAPLRTPPPAAAAMRPVPPPQATPPAAPADTATGLARIAALANAGRHTEALSACAEQLDRHGPSAELYFWWGLLCDGAGQTDAAQRHYRKALYLEPHHAQALAHLAALLAAHGDRSGAARLQQRLKQQGTHDVGSKS</sequence>
<dbReference type="InterPro" id="IPR029063">
    <property type="entry name" value="SAM-dependent_MTases_sf"/>
</dbReference>
<feature type="repeat" description="TPR" evidence="4">
    <location>
        <begin position="345"/>
        <end position="378"/>
    </location>
</feature>
<evidence type="ECO:0000256" key="5">
    <source>
        <dbReference type="SAM" id="MobiDB-lite"/>
    </source>
</evidence>
<protein>
    <submittedName>
        <fullName evidence="7">Chemotaxis protein methyltransferase WspC</fullName>
    </submittedName>
</protein>
<dbReference type="RefSeq" id="WP_184862021.1">
    <property type="nucleotide sequence ID" value="NZ_JACHLK010000011.1"/>
</dbReference>
<dbReference type="SUPFAM" id="SSF48452">
    <property type="entry name" value="TPR-like"/>
    <property type="match status" value="1"/>
</dbReference>
<feature type="region of interest" description="Disordered" evidence="5">
    <location>
        <begin position="262"/>
        <end position="309"/>
    </location>
</feature>
<dbReference type="PANTHER" id="PTHR24422:SF19">
    <property type="entry name" value="CHEMOTAXIS PROTEIN METHYLTRANSFERASE"/>
    <property type="match status" value="1"/>
</dbReference>
<evidence type="ECO:0000256" key="1">
    <source>
        <dbReference type="ARBA" id="ARBA00022603"/>
    </source>
</evidence>
<reference evidence="7 8" key="1">
    <citation type="submission" date="2020-08" db="EMBL/GenBank/DDBJ databases">
        <title>Functional genomics of gut bacteria from endangered species of beetles.</title>
        <authorList>
            <person name="Carlos-Shanley C."/>
        </authorList>
    </citation>
    <scope>NUCLEOTIDE SEQUENCE [LARGE SCALE GENOMIC DNA]</scope>
    <source>
        <strain evidence="7 8">S00198</strain>
    </source>
</reference>
<keyword evidence="8" id="KW-1185">Reference proteome</keyword>
<feature type="compositionally biased region" description="Low complexity" evidence="5">
    <location>
        <begin position="264"/>
        <end position="277"/>
    </location>
</feature>
<dbReference type="Gene3D" id="1.25.40.10">
    <property type="entry name" value="Tetratricopeptide repeat domain"/>
    <property type="match status" value="1"/>
</dbReference>
<dbReference type="GO" id="GO:0008757">
    <property type="term" value="F:S-adenosylmethionine-dependent methyltransferase activity"/>
    <property type="evidence" value="ECO:0007669"/>
    <property type="project" value="InterPro"/>
</dbReference>
<dbReference type="Pfam" id="PF01739">
    <property type="entry name" value="CheR"/>
    <property type="match status" value="1"/>
</dbReference>
<evidence type="ECO:0000256" key="2">
    <source>
        <dbReference type="ARBA" id="ARBA00022679"/>
    </source>
</evidence>
<dbReference type="InterPro" id="IPR050903">
    <property type="entry name" value="Bact_Chemotaxis_MeTrfase"/>
</dbReference>
<dbReference type="PANTHER" id="PTHR24422">
    <property type="entry name" value="CHEMOTAXIS PROTEIN METHYLTRANSFERASE"/>
    <property type="match status" value="1"/>
</dbReference>
<dbReference type="InterPro" id="IPR019734">
    <property type="entry name" value="TPR_rpt"/>
</dbReference>
<dbReference type="InterPro" id="IPR000780">
    <property type="entry name" value="CheR_MeTrfase"/>
</dbReference>
<dbReference type="PRINTS" id="PR00996">
    <property type="entry name" value="CHERMTFRASE"/>
</dbReference>
<dbReference type="InterPro" id="IPR022642">
    <property type="entry name" value="CheR_C"/>
</dbReference>
<accession>A0A7X0UBQ7</accession>
<evidence type="ECO:0000256" key="3">
    <source>
        <dbReference type="ARBA" id="ARBA00022691"/>
    </source>
</evidence>
<dbReference type="SMART" id="SM00138">
    <property type="entry name" value="MeTrc"/>
    <property type="match status" value="1"/>
</dbReference>
<evidence type="ECO:0000313" key="7">
    <source>
        <dbReference type="EMBL" id="MBB6562229.1"/>
    </source>
</evidence>
<dbReference type="Proteomes" id="UP000575083">
    <property type="component" value="Unassembled WGS sequence"/>
</dbReference>
<feature type="domain" description="CheR-type methyltransferase" evidence="6">
    <location>
        <begin position="1"/>
        <end position="264"/>
    </location>
</feature>
<evidence type="ECO:0000259" key="6">
    <source>
        <dbReference type="PROSITE" id="PS50123"/>
    </source>
</evidence>
<keyword evidence="3" id="KW-0949">S-adenosyl-L-methionine</keyword>
<comment type="caution">
    <text evidence="7">The sequence shown here is derived from an EMBL/GenBank/DDBJ whole genome shotgun (WGS) entry which is preliminary data.</text>
</comment>